<dbReference type="SMART" id="SM00530">
    <property type="entry name" value="HTH_XRE"/>
    <property type="match status" value="1"/>
</dbReference>
<sequence length="121" mass="14252">MEKLRSLRKQRGYTQEYMSKILSTDVSNYCRKESGDVKIFEDEWEKLAKALDVSVEDIKEERGAQIQHNENSTLNDSASINYNQFCNVPNYLLENQQEYINLLKEQIEVLKEENKRLKSGK</sequence>
<comment type="caution">
    <text evidence="3">The sequence shown here is derived from an EMBL/GenBank/DDBJ whole genome shotgun (WGS) entry which is preliminary data.</text>
</comment>
<gene>
    <name evidence="3" type="ORF">JHL15_09860</name>
</gene>
<keyword evidence="4" id="KW-1185">Reference proteome</keyword>
<dbReference type="Proteomes" id="UP000628669">
    <property type="component" value="Unassembled WGS sequence"/>
</dbReference>
<dbReference type="InterPro" id="IPR001387">
    <property type="entry name" value="Cro/C1-type_HTH"/>
</dbReference>
<proteinExistence type="predicted"/>
<dbReference type="InterPro" id="IPR010982">
    <property type="entry name" value="Lambda_DNA-bd_dom_sf"/>
</dbReference>
<evidence type="ECO:0000256" key="1">
    <source>
        <dbReference type="SAM" id="Coils"/>
    </source>
</evidence>
<feature type="domain" description="HTH cro/C1-type" evidence="2">
    <location>
        <begin position="4"/>
        <end position="58"/>
    </location>
</feature>
<dbReference type="EMBL" id="JAENHK010000008">
    <property type="protein sequence ID" value="MBK1896056.1"/>
    <property type="molecule type" value="Genomic_DNA"/>
</dbReference>
<dbReference type="CDD" id="cd00093">
    <property type="entry name" value="HTH_XRE"/>
    <property type="match status" value="1"/>
</dbReference>
<dbReference type="Gene3D" id="1.10.260.40">
    <property type="entry name" value="lambda repressor-like DNA-binding domains"/>
    <property type="match status" value="1"/>
</dbReference>
<protein>
    <submittedName>
        <fullName evidence="3">Helix-turn-helix transcriptional regulator</fullName>
    </submittedName>
</protein>
<evidence type="ECO:0000313" key="4">
    <source>
        <dbReference type="Proteomes" id="UP000628669"/>
    </source>
</evidence>
<evidence type="ECO:0000259" key="2">
    <source>
        <dbReference type="PROSITE" id="PS50943"/>
    </source>
</evidence>
<organism evidence="3 4">
    <name type="scientific">Chryseobacterium paridis</name>
    <dbReference type="NCBI Taxonomy" id="2800328"/>
    <lineage>
        <taxon>Bacteria</taxon>
        <taxon>Pseudomonadati</taxon>
        <taxon>Bacteroidota</taxon>
        <taxon>Flavobacteriia</taxon>
        <taxon>Flavobacteriales</taxon>
        <taxon>Weeksellaceae</taxon>
        <taxon>Chryseobacterium group</taxon>
        <taxon>Chryseobacterium</taxon>
    </lineage>
</organism>
<dbReference type="PROSITE" id="PS50943">
    <property type="entry name" value="HTH_CROC1"/>
    <property type="match status" value="1"/>
</dbReference>
<evidence type="ECO:0000313" key="3">
    <source>
        <dbReference type="EMBL" id="MBK1896056.1"/>
    </source>
</evidence>
<dbReference type="RefSeq" id="WP_200245421.1">
    <property type="nucleotide sequence ID" value="NZ_JAENHK010000008.1"/>
</dbReference>
<dbReference type="SUPFAM" id="SSF47413">
    <property type="entry name" value="lambda repressor-like DNA-binding domains"/>
    <property type="match status" value="1"/>
</dbReference>
<keyword evidence="1" id="KW-0175">Coiled coil</keyword>
<dbReference type="Pfam" id="PF01381">
    <property type="entry name" value="HTH_3"/>
    <property type="match status" value="1"/>
</dbReference>
<name>A0ABS1FUH0_9FLAO</name>
<accession>A0ABS1FUH0</accession>
<feature type="coiled-coil region" evidence="1">
    <location>
        <begin position="93"/>
        <end position="120"/>
    </location>
</feature>
<reference evidence="4" key="1">
    <citation type="submission" date="2021-01" db="EMBL/GenBank/DDBJ databases">
        <title>Genome public.</title>
        <authorList>
            <person name="Liu C."/>
            <person name="Sun Q."/>
        </authorList>
    </citation>
    <scope>NUCLEOTIDE SEQUENCE [LARGE SCALE GENOMIC DNA]</scope>
    <source>
        <strain evidence="4">YIM B02567</strain>
    </source>
</reference>